<evidence type="ECO:0000259" key="1">
    <source>
        <dbReference type="Pfam" id="PF13439"/>
    </source>
</evidence>
<sequence>MKIVAVYYQYPLYENGSYIQEQIDAFCERAEKVTLFATYSPKGSKFKKPKNLEIVWVRGSKIPFITDIIFNFSIIFHFVRLGKIQADIINVICARGIPAGIFLRSKLKKPLVVTVEIINEVEKSFRDKIFNRLQKFLFTRKSIDGFVCWSHYHFNRYLKKWGISQKRVSFIPGGINLELFNPKVSGREIRKKYIGEAKKLIVFAKPMYEYNRKSAELLLEAFALMPKKSETKILFGSGEQRDLLEKRIIELKLQKYIDFMEFVPLSEIPKYLAAADLIVLPFTYHATTARSLLEAMSMRKPIIATKMGEIPKVIGDKEAILVKPRKT</sequence>
<dbReference type="InterPro" id="IPR050194">
    <property type="entry name" value="Glycosyltransferase_grp1"/>
</dbReference>
<name>A0A2M6YBN1_9BACT</name>
<dbReference type="SUPFAM" id="SSF53756">
    <property type="entry name" value="UDP-Glycosyltransferase/glycogen phosphorylase"/>
    <property type="match status" value="1"/>
</dbReference>
<evidence type="ECO:0000313" key="2">
    <source>
        <dbReference type="EMBL" id="PIU24107.1"/>
    </source>
</evidence>
<dbReference type="Pfam" id="PF13439">
    <property type="entry name" value="Glyco_transf_4"/>
    <property type="match status" value="1"/>
</dbReference>
<dbReference type="PANTHER" id="PTHR45947:SF3">
    <property type="entry name" value="SULFOQUINOVOSYL TRANSFERASE SQD2"/>
    <property type="match status" value="1"/>
</dbReference>
<organism evidence="2 3">
    <name type="scientific">Candidatus Berkelbacteria bacterium CG08_land_8_20_14_0_20_39_8</name>
    <dbReference type="NCBI Taxonomy" id="1974511"/>
    <lineage>
        <taxon>Bacteria</taxon>
        <taxon>Candidatus Berkelbacteria</taxon>
    </lineage>
</organism>
<dbReference type="PANTHER" id="PTHR45947">
    <property type="entry name" value="SULFOQUINOVOSYL TRANSFERASE SQD2"/>
    <property type="match status" value="1"/>
</dbReference>
<dbReference type="EMBL" id="PEXI01000089">
    <property type="protein sequence ID" value="PIU24107.1"/>
    <property type="molecule type" value="Genomic_DNA"/>
</dbReference>
<proteinExistence type="predicted"/>
<dbReference type="AlphaFoldDB" id="A0A2M6YBN1"/>
<dbReference type="Proteomes" id="UP000229896">
    <property type="component" value="Unassembled WGS sequence"/>
</dbReference>
<dbReference type="CDD" id="cd03801">
    <property type="entry name" value="GT4_PimA-like"/>
    <property type="match status" value="1"/>
</dbReference>
<dbReference type="InterPro" id="IPR028098">
    <property type="entry name" value="Glyco_trans_4-like_N"/>
</dbReference>
<dbReference type="Gene3D" id="3.40.50.2000">
    <property type="entry name" value="Glycogen Phosphorylase B"/>
    <property type="match status" value="2"/>
</dbReference>
<reference evidence="3" key="1">
    <citation type="submission" date="2017-09" db="EMBL/GenBank/DDBJ databases">
        <title>Depth-based differentiation of microbial function through sediment-hosted aquifers and enrichment of novel symbionts in the deep terrestrial subsurface.</title>
        <authorList>
            <person name="Probst A.J."/>
            <person name="Ladd B."/>
            <person name="Jarett J.K."/>
            <person name="Geller-Mcgrath D.E."/>
            <person name="Sieber C.M.K."/>
            <person name="Emerson J.B."/>
            <person name="Anantharaman K."/>
            <person name="Thomas B.C."/>
            <person name="Malmstrom R."/>
            <person name="Stieglmeier M."/>
            <person name="Klingl A."/>
            <person name="Woyke T."/>
            <person name="Ryan C.M."/>
            <person name="Banfield J.F."/>
        </authorList>
    </citation>
    <scope>NUCLEOTIDE SEQUENCE [LARGE SCALE GENOMIC DNA]</scope>
</reference>
<protein>
    <recommendedName>
        <fullName evidence="1">Glycosyltransferase subfamily 4-like N-terminal domain-containing protein</fullName>
    </recommendedName>
</protein>
<accession>A0A2M6YBN1</accession>
<gene>
    <name evidence="2" type="ORF">COT12_02830</name>
</gene>
<feature type="non-terminal residue" evidence="2">
    <location>
        <position position="327"/>
    </location>
</feature>
<dbReference type="Pfam" id="PF13692">
    <property type="entry name" value="Glyco_trans_1_4"/>
    <property type="match status" value="1"/>
</dbReference>
<feature type="domain" description="Glycosyltransferase subfamily 4-like N-terminal" evidence="1">
    <location>
        <begin position="18"/>
        <end position="178"/>
    </location>
</feature>
<evidence type="ECO:0000313" key="3">
    <source>
        <dbReference type="Proteomes" id="UP000229896"/>
    </source>
</evidence>
<comment type="caution">
    <text evidence="2">The sequence shown here is derived from an EMBL/GenBank/DDBJ whole genome shotgun (WGS) entry which is preliminary data.</text>
</comment>
<dbReference type="GO" id="GO:0016757">
    <property type="term" value="F:glycosyltransferase activity"/>
    <property type="evidence" value="ECO:0007669"/>
    <property type="project" value="TreeGrafter"/>
</dbReference>